<name>A0AAN9KB06_CANGL</name>
<dbReference type="Proteomes" id="UP001367508">
    <property type="component" value="Unassembled WGS sequence"/>
</dbReference>
<accession>A0AAN9KB06</accession>
<sequence>MLPFCYGRSSWPSTIIHVPVGKSQLGVVTDESTTKGTFDFNFAAIEGAILFCEAIVDCKATDCFSGFVLSSGNDYKQCCLVVEISSEWIFSDFNYGA</sequence>
<dbReference type="AlphaFoldDB" id="A0AAN9KB06"/>
<organism evidence="1 2">
    <name type="scientific">Canavalia gladiata</name>
    <name type="common">Sword bean</name>
    <name type="synonym">Dolichos gladiatus</name>
    <dbReference type="NCBI Taxonomy" id="3824"/>
    <lineage>
        <taxon>Eukaryota</taxon>
        <taxon>Viridiplantae</taxon>
        <taxon>Streptophyta</taxon>
        <taxon>Embryophyta</taxon>
        <taxon>Tracheophyta</taxon>
        <taxon>Spermatophyta</taxon>
        <taxon>Magnoliopsida</taxon>
        <taxon>eudicotyledons</taxon>
        <taxon>Gunneridae</taxon>
        <taxon>Pentapetalae</taxon>
        <taxon>rosids</taxon>
        <taxon>fabids</taxon>
        <taxon>Fabales</taxon>
        <taxon>Fabaceae</taxon>
        <taxon>Papilionoideae</taxon>
        <taxon>50 kb inversion clade</taxon>
        <taxon>NPAAA clade</taxon>
        <taxon>indigoferoid/millettioid clade</taxon>
        <taxon>Phaseoleae</taxon>
        <taxon>Canavalia</taxon>
    </lineage>
</organism>
<gene>
    <name evidence="1" type="ORF">VNO77_37347</name>
</gene>
<evidence type="ECO:0000313" key="1">
    <source>
        <dbReference type="EMBL" id="KAK7313018.1"/>
    </source>
</evidence>
<reference evidence="1 2" key="1">
    <citation type="submission" date="2024-01" db="EMBL/GenBank/DDBJ databases">
        <title>The genomes of 5 underutilized Papilionoideae crops provide insights into root nodulation and disease resistanc.</title>
        <authorList>
            <person name="Jiang F."/>
        </authorList>
    </citation>
    <scope>NUCLEOTIDE SEQUENCE [LARGE SCALE GENOMIC DNA]</scope>
    <source>
        <strain evidence="1">LVBAO_FW01</strain>
        <tissue evidence="1">Leaves</tissue>
    </source>
</reference>
<comment type="caution">
    <text evidence="1">The sequence shown here is derived from an EMBL/GenBank/DDBJ whole genome shotgun (WGS) entry which is preliminary data.</text>
</comment>
<keyword evidence="2" id="KW-1185">Reference proteome</keyword>
<evidence type="ECO:0000313" key="2">
    <source>
        <dbReference type="Proteomes" id="UP001367508"/>
    </source>
</evidence>
<protein>
    <submittedName>
        <fullName evidence="1">Uncharacterized protein</fullName>
    </submittedName>
</protein>
<proteinExistence type="predicted"/>
<dbReference type="EMBL" id="JAYMYQ010000009">
    <property type="protein sequence ID" value="KAK7313018.1"/>
    <property type="molecule type" value="Genomic_DNA"/>
</dbReference>